<sequence>MGTTYWSSKLCTANKLWLVDVLLTAVEVNPVKRIDIGFHLHGTQKFVHRIIGERRGEACGYYGALVDSIELTISLNNPKRVKVEEALLRKIANSVACEGKDHVERCEAFGKWRAQMSMVGFKLKASELNRCRVNLR</sequence>
<dbReference type="InterPro" id="IPR005202">
    <property type="entry name" value="TF_GRAS"/>
</dbReference>
<dbReference type="AlphaFoldDB" id="A0A2P5VW77"/>
<protein>
    <submittedName>
        <fullName evidence="4">Uncharacterized protein</fullName>
    </submittedName>
</protein>
<dbReference type="EMBL" id="KZ670542">
    <property type="protein sequence ID" value="PPR83067.1"/>
    <property type="molecule type" value="Genomic_DNA"/>
</dbReference>
<dbReference type="PROSITE" id="PS50985">
    <property type="entry name" value="GRAS"/>
    <property type="match status" value="1"/>
</dbReference>
<organism evidence="4 5">
    <name type="scientific">Gossypium barbadense</name>
    <name type="common">Sea Island cotton</name>
    <name type="synonym">Hibiscus barbadensis</name>
    <dbReference type="NCBI Taxonomy" id="3634"/>
    <lineage>
        <taxon>Eukaryota</taxon>
        <taxon>Viridiplantae</taxon>
        <taxon>Streptophyta</taxon>
        <taxon>Embryophyta</taxon>
        <taxon>Tracheophyta</taxon>
        <taxon>Spermatophyta</taxon>
        <taxon>Magnoliopsida</taxon>
        <taxon>eudicotyledons</taxon>
        <taxon>Gunneridae</taxon>
        <taxon>Pentapetalae</taxon>
        <taxon>rosids</taxon>
        <taxon>malvids</taxon>
        <taxon>Malvales</taxon>
        <taxon>Malvaceae</taxon>
        <taxon>Malvoideae</taxon>
        <taxon>Gossypium</taxon>
    </lineage>
</organism>
<comment type="similarity">
    <text evidence="3">Belongs to the GRAS family.</text>
</comment>
<keyword evidence="1" id="KW-0805">Transcription regulation</keyword>
<dbReference type="OrthoDB" id="10512667at2759"/>
<evidence type="ECO:0000313" key="4">
    <source>
        <dbReference type="EMBL" id="PPR83067.1"/>
    </source>
</evidence>
<name>A0A2P5VW77_GOSBA</name>
<proteinExistence type="inferred from homology"/>
<evidence type="ECO:0000256" key="3">
    <source>
        <dbReference type="PROSITE-ProRule" id="PRU01191"/>
    </source>
</evidence>
<feature type="region of interest" description="SAW" evidence="3">
    <location>
        <begin position="96"/>
        <end position="136"/>
    </location>
</feature>
<comment type="caution">
    <text evidence="3">Lacks conserved residue(s) required for the propagation of feature annotation.</text>
</comment>
<evidence type="ECO:0000256" key="2">
    <source>
        <dbReference type="ARBA" id="ARBA00023163"/>
    </source>
</evidence>
<accession>A0A2P5VW77</accession>
<dbReference type="Pfam" id="PF03514">
    <property type="entry name" value="GRAS"/>
    <property type="match status" value="1"/>
</dbReference>
<gene>
    <name evidence="4" type="ORF">GOBAR_AA37643</name>
</gene>
<dbReference type="Proteomes" id="UP000239757">
    <property type="component" value="Unassembled WGS sequence"/>
</dbReference>
<reference evidence="4 5" key="1">
    <citation type="submission" date="2015-01" db="EMBL/GenBank/DDBJ databases">
        <title>Genome of allotetraploid Gossypium barbadense reveals genomic plasticity and fiber elongation in cotton evolution.</title>
        <authorList>
            <person name="Chen X."/>
            <person name="Liu X."/>
            <person name="Zhao B."/>
            <person name="Zheng H."/>
            <person name="Hu Y."/>
            <person name="Lu G."/>
            <person name="Yang C."/>
            <person name="Chen J."/>
            <person name="Shan C."/>
            <person name="Zhang L."/>
            <person name="Zhou Y."/>
            <person name="Wang L."/>
            <person name="Guo W."/>
            <person name="Bai Y."/>
            <person name="Ruan J."/>
            <person name="Shangguan X."/>
            <person name="Mao Y."/>
            <person name="Jiang J."/>
            <person name="Zhu Y."/>
            <person name="Lei J."/>
            <person name="Kang H."/>
            <person name="Chen S."/>
            <person name="He X."/>
            <person name="Wang R."/>
            <person name="Wang Y."/>
            <person name="Chen J."/>
            <person name="Wang L."/>
            <person name="Yu S."/>
            <person name="Wang B."/>
            <person name="Wei J."/>
            <person name="Song S."/>
            <person name="Lu X."/>
            <person name="Gao Z."/>
            <person name="Gu W."/>
            <person name="Deng X."/>
            <person name="Ma D."/>
            <person name="Wang S."/>
            <person name="Liang W."/>
            <person name="Fang L."/>
            <person name="Cai C."/>
            <person name="Zhu X."/>
            <person name="Zhou B."/>
            <person name="Zhang Y."/>
            <person name="Chen Z."/>
            <person name="Xu S."/>
            <person name="Zhu R."/>
            <person name="Wang S."/>
            <person name="Zhang T."/>
            <person name="Zhao G."/>
        </authorList>
    </citation>
    <scope>NUCLEOTIDE SEQUENCE [LARGE SCALE GENOMIC DNA]</scope>
    <source>
        <strain evidence="5">cv. Xinhai21</strain>
        <tissue evidence="4">Leaf</tissue>
    </source>
</reference>
<evidence type="ECO:0000313" key="5">
    <source>
        <dbReference type="Proteomes" id="UP000239757"/>
    </source>
</evidence>
<keyword evidence="2" id="KW-0804">Transcription</keyword>
<evidence type="ECO:0000256" key="1">
    <source>
        <dbReference type="ARBA" id="ARBA00023015"/>
    </source>
</evidence>